<name>A0A0J6YNL9_COCIT</name>
<dbReference type="PANTHER" id="PTHR13844">
    <property type="entry name" value="SWI/SNF-RELATED MATRIX-ASSOCIATED ACTIN-DEPENDENT REGULATOR OF CHROMATIN SUBFAMILY D"/>
    <property type="match status" value="1"/>
</dbReference>
<gene>
    <name evidence="2" type="ORF">CIRG_09475</name>
</gene>
<feature type="domain" description="DM2" evidence="1">
    <location>
        <begin position="1"/>
        <end position="71"/>
    </location>
</feature>
<dbReference type="STRING" id="404692.A0A0J6YNL9"/>
<organism evidence="2 3">
    <name type="scientific">Coccidioides immitis RMSCC 2394</name>
    <dbReference type="NCBI Taxonomy" id="404692"/>
    <lineage>
        <taxon>Eukaryota</taxon>
        <taxon>Fungi</taxon>
        <taxon>Dikarya</taxon>
        <taxon>Ascomycota</taxon>
        <taxon>Pezizomycotina</taxon>
        <taxon>Eurotiomycetes</taxon>
        <taxon>Eurotiomycetidae</taxon>
        <taxon>Onygenales</taxon>
        <taxon>Onygenaceae</taxon>
        <taxon>Coccidioides</taxon>
    </lineage>
</organism>
<dbReference type="OrthoDB" id="10251073at2759"/>
<protein>
    <recommendedName>
        <fullName evidence="1">DM2 domain-containing protein</fullName>
    </recommendedName>
</protein>
<dbReference type="Proteomes" id="UP000054565">
    <property type="component" value="Unassembled WGS sequence"/>
</dbReference>
<reference evidence="3" key="1">
    <citation type="journal article" date="2010" name="Genome Res.">
        <title>Population genomic sequencing of Coccidioides fungi reveals recent hybridization and transposon control.</title>
        <authorList>
            <person name="Neafsey D.E."/>
            <person name="Barker B.M."/>
            <person name="Sharpton T.J."/>
            <person name="Stajich J.E."/>
            <person name="Park D.J."/>
            <person name="Whiston E."/>
            <person name="Hung C.-Y."/>
            <person name="McMahan C."/>
            <person name="White J."/>
            <person name="Sykes S."/>
            <person name="Heiman D."/>
            <person name="Young S."/>
            <person name="Zeng Q."/>
            <person name="Abouelleil A."/>
            <person name="Aftuck L."/>
            <person name="Bessette D."/>
            <person name="Brown A."/>
            <person name="FitzGerald M."/>
            <person name="Lui A."/>
            <person name="Macdonald J.P."/>
            <person name="Priest M."/>
            <person name="Orbach M.J."/>
            <person name="Galgiani J.N."/>
            <person name="Kirkland T.N."/>
            <person name="Cole G.T."/>
            <person name="Birren B.W."/>
            <person name="Henn M.R."/>
            <person name="Taylor J.W."/>
            <person name="Rounsley S.D."/>
        </authorList>
    </citation>
    <scope>NUCLEOTIDE SEQUENCE [LARGE SCALE GENOMIC DNA]</scope>
    <source>
        <strain evidence="3">RMSCC 2394</strain>
    </source>
</reference>
<proteinExistence type="predicted"/>
<accession>A0A0J6YNL9</accession>
<dbReference type="Gene3D" id="1.10.245.10">
    <property type="entry name" value="SWIB/MDM2 domain"/>
    <property type="match status" value="1"/>
</dbReference>
<dbReference type="InterPro" id="IPR019835">
    <property type="entry name" value="SWIB_domain"/>
</dbReference>
<dbReference type="Pfam" id="PF02201">
    <property type="entry name" value="SWIB"/>
    <property type="match status" value="1"/>
</dbReference>
<evidence type="ECO:0000313" key="3">
    <source>
        <dbReference type="Proteomes" id="UP000054565"/>
    </source>
</evidence>
<evidence type="ECO:0000313" key="2">
    <source>
        <dbReference type="EMBL" id="KMP09305.1"/>
    </source>
</evidence>
<dbReference type="CDD" id="cd10567">
    <property type="entry name" value="SWIB-MDM2_like"/>
    <property type="match status" value="1"/>
</dbReference>
<dbReference type="EMBL" id="DS028099">
    <property type="protein sequence ID" value="KMP09305.1"/>
    <property type="molecule type" value="Genomic_DNA"/>
</dbReference>
<dbReference type="SUPFAM" id="SSF47592">
    <property type="entry name" value="SWIB/MDM2 domain"/>
    <property type="match status" value="1"/>
</dbReference>
<dbReference type="InterPro" id="IPR036885">
    <property type="entry name" value="SWIB_MDM2_dom_sf"/>
</dbReference>
<dbReference type="InterPro" id="IPR003121">
    <property type="entry name" value="SWIB_MDM2_domain"/>
</dbReference>
<sequence length="74" mass="8993">MGELNPVLTLRKQLSRPQSVKRIWQYIHDHGLQDPSDRRQIRCDERMRAVFKQDRVHMFTMTKILNQNLYNPDE</sequence>
<evidence type="ECO:0000259" key="1">
    <source>
        <dbReference type="PROSITE" id="PS51925"/>
    </source>
</evidence>
<dbReference type="PROSITE" id="PS51925">
    <property type="entry name" value="SWIB_MDM2"/>
    <property type="match status" value="1"/>
</dbReference>
<dbReference type="SMART" id="SM00151">
    <property type="entry name" value="SWIB"/>
    <property type="match status" value="1"/>
</dbReference>
<dbReference type="AlphaFoldDB" id="A0A0J6YNL9"/>